<protein>
    <submittedName>
        <fullName evidence="2">Carbon storage regulator CsrA</fullName>
    </submittedName>
    <submittedName>
        <fullName evidence="3">Carbon storage regulator, CsrA</fullName>
    </submittedName>
</protein>
<name>A0A8D3Y169_9GAMM</name>
<sequence>MGYLTLSRRPGEKLRLTVAPGANLDDLVRHLTTDGVTIMCGEVSGGRVRLAIHAPAELKVLRAELVEDTSTEV</sequence>
<accession>A0A8D3Y169</accession>
<keyword evidence="5" id="KW-1185">Reference proteome</keyword>
<evidence type="ECO:0000313" key="5">
    <source>
        <dbReference type="Proteomes" id="UP000182276"/>
    </source>
</evidence>
<dbReference type="GO" id="GO:0006402">
    <property type="term" value="P:mRNA catabolic process"/>
    <property type="evidence" value="ECO:0007669"/>
    <property type="project" value="InterPro"/>
</dbReference>
<dbReference type="InterPro" id="IPR036107">
    <property type="entry name" value="CsrA_sf"/>
</dbReference>
<reference evidence="4" key="1">
    <citation type="submission" date="2014-03" db="EMBL/GenBank/DDBJ databases">
        <title>Complete genome of Pseudomonas balearica DSM 6083T, a sewage water isolate from an enrichment with 2-methylnaphthalene.</title>
        <authorList>
            <person name="Salva-Serra F."/>
            <person name="Jaen-Luchoro D."/>
            <person name="Busquets A."/>
            <person name="Pena A."/>
            <person name="Gomila M."/>
            <person name="Bosch R."/>
            <person name="Nogales B."/>
            <person name="Garcia-Valdes E."/>
            <person name="Lalucat J."/>
            <person name="Bennasar A."/>
        </authorList>
    </citation>
    <scope>NUCLEOTIDE SEQUENCE [LARGE SCALE GENOMIC DNA]</scope>
    <source>
        <strain evidence="4">DSM 6083</strain>
    </source>
</reference>
<dbReference type="InterPro" id="IPR003751">
    <property type="entry name" value="CsrA"/>
</dbReference>
<dbReference type="Gene3D" id="2.60.40.4380">
    <property type="entry name" value="Translational regulator CsrA"/>
    <property type="match status" value="1"/>
</dbReference>
<evidence type="ECO:0000313" key="3">
    <source>
        <dbReference type="EMBL" id="SDM28515.1"/>
    </source>
</evidence>
<dbReference type="Proteomes" id="UP000031271">
    <property type="component" value="Chromosome"/>
</dbReference>
<dbReference type="Pfam" id="PF02599">
    <property type="entry name" value="CsrA"/>
    <property type="match status" value="1"/>
</dbReference>
<dbReference type="GeneID" id="77260275"/>
<reference evidence="3 5" key="2">
    <citation type="submission" date="2016-10" db="EMBL/GenBank/DDBJ databases">
        <authorList>
            <person name="Varghese N."/>
            <person name="Submissions S."/>
        </authorList>
    </citation>
    <scope>NUCLEOTIDE SEQUENCE [LARGE SCALE GENOMIC DNA]</scope>
    <source>
        <strain evidence="3 5">DSM 6083</strain>
    </source>
</reference>
<evidence type="ECO:0000313" key="2">
    <source>
        <dbReference type="EMBL" id="AJE15388.1"/>
    </source>
</evidence>
<dbReference type="SUPFAM" id="SSF117130">
    <property type="entry name" value="CsrA-like"/>
    <property type="match status" value="1"/>
</dbReference>
<organism evidence="2 4">
    <name type="scientific">Stutzerimonas balearica DSM 6083</name>
    <dbReference type="NCBI Taxonomy" id="1123016"/>
    <lineage>
        <taxon>Bacteria</taxon>
        <taxon>Pseudomonadati</taxon>
        <taxon>Pseudomonadota</taxon>
        <taxon>Gammaproteobacteria</taxon>
        <taxon>Pseudomonadales</taxon>
        <taxon>Pseudomonadaceae</taxon>
        <taxon>Stutzerimonas</taxon>
    </lineage>
</organism>
<dbReference type="Proteomes" id="UP000182276">
    <property type="component" value="Unassembled WGS sequence"/>
</dbReference>
<dbReference type="GO" id="GO:0006109">
    <property type="term" value="P:regulation of carbohydrate metabolic process"/>
    <property type="evidence" value="ECO:0007669"/>
    <property type="project" value="InterPro"/>
</dbReference>
<dbReference type="EMBL" id="CP007511">
    <property type="protein sequence ID" value="AJE15388.1"/>
    <property type="molecule type" value="Genomic_DNA"/>
</dbReference>
<keyword evidence="1" id="KW-0010">Activator</keyword>
<dbReference type="AlphaFoldDB" id="A0A8D3Y169"/>
<dbReference type="GO" id="GO:0003723">
    <property type="term" value="F:RNA binding"/>
    <property type="evidence" value="ECO:0007669"/>
    <property type="project" value="InterPro"/>
</dbReference>
<dbReference type="EMBL" id="FNHO01000003">
    <property type="protein sequence ID" value="SDM28515.1"/>
    <property type="molecule type" value="Genomic_DNA"/>
</dbReference>
<gene>
    <name evidence="2" type="ORF">CL52_10145</name>
    <name evidence="3" type="ORF">SAMN05660875_103459</name>
</gene>
<evidence type="ECO:0000256" key="1">
    <source>
        <dbReference type="ARBA" id="ARBA00023159"/>
    </source>
</evidence>
<dbReference type="RefSeq" id="WP_041105546.1">
    <property type="nucleotide sequence ID" value="NZ_CP007511.1"/>
</dbReference>
<proteinExistence type="predicted"/>
<evidence type="ECO:0000313" key="4">
    <source>
        <dbReference type="Proteomes" id="UP000031271"/>
    </source>
</evidence>
<dbReference type="KEGG" id="pbm:CL52_10145"/>
<reference evidence="2 4" key="3">
    <citation type="journal article" name="Genome Announc.">
        <title>Complete Genome Sequence of Pseudomonas balearica DSM 6083T.</title>
        <authorList>
            <person name="Bennasar-Figueras A."/>
            <person name="Salva-Serra F."/>
            <person name="Jaen-Luchoro D."/>
            <person name="Segui C."/>
            <person name="Aliaga F."/>
            <person name="Busquets A."/>
            <person name="Gomila M."/>
            <person name="Moore E.R."/>
            <person name="Lalucat J."/>
        </authorList>
    </citation>
    <scope>NUCLEOTIDE SEQUENCE [LARGE SCALE GENOMIC DNA]</scope>
    <source>
        <strain evidence="4">DSM 6083</strain>
        <strain evidence="2">DSM6083</strain>
    </source>
</reference>